<dbReference type="Pfam" id="PF02752">
    <property type="entry name" value="Arrestin_C"/>
    <property type="match status" value="1"/>
</dbReference>
<feature type="region of interest" description="Disordered" evidence="1">
    <location>
        <begin position="505"/>
        <end position="597"/>
    </location>
</feature>
<name>A0A9P6T3S2_9FUNG</name>
<feature type="compositionally biased region" description="Low complexity" evidence="1">
    <location>
        <begin position="399"/>
        <end position="428"/>
    </location>
</feature>
<keyword evidence="4" id="KW-1185">Reference proteome</keyword>
<feature type="compositionally biased region" description="Polar residues" evidence="1">
    <location>
        <begin position="533"/>
        <end position="565"/>
    </location>
</feature>
<protein>
    <recommendedName>
        <fullName evidence="2">Arrestin C-terminal-like domain-containing protein</fullName>
    </recommendedName>
</protein>
<dbReference type="EMBL" id="JAAAID010000103">
    <property type="protein sequence ID" value="KAG0022476.1"/>
    <property type="molecule type" value="Genomic_DNA"/>
</dbReference>
<evidence type="ECO:0000259" key="2">
    <source>
        <dbReference type="Pfam" id="PF02752"/>
    </source>
</evidence>
<dbReference type="Gene3D" id="2.60.40.640">
    <property type="match status" value="1"/>
</dbReference>
<feature type="compositionally biased region" description="Polar residues" evidence="1">
    <location>
        <begin position="580"/>
        <end position="590"/>
    </location>
</feature>
<dbReference type="InterPro" id="IPR011022">
    <property type="entry name" value="Arrestin_C-like"/>
</dbReference>
<organism evidence="3 4">
    <name type="scientific">Entomortierella chlamydospora</name>
    <dbReference type="NCBI Taxonomy" id="101097"/>
    <lineage>
        <taxon>Eukaryota</taxon>
        <taxon>Fungi</taxon>
        <taxon>Fungi incertae sedis</taxon>
        <taxon>Mucoromycota</taxon>
        <taxon>Mortierellomycotina</taxon>
        <taxon>Mortierellomycetes</taxon>
        <taxon>Mortierellales</taxon>
        <taxon>Mortierellaceae</taxon>
        <taxon>Entomortierella</taxon>
    </lineage>
</organism>
<gene>
    <name evidence="3" type="ORF">BGZ80_000178</name>
</gene>
<dbReference type="InterPro" id="IPR014752">
    <property type="entry name" value="Arrestin-like_C"/>
</dbReference>
<feature type="domain" description="Arrestin C-terminal-like" evidence="2">
    <location>
        <begin position="119"/>
        <end position="231"/>
    </location>
</feature>
<feature type="compositionally biased region" description="Polar residues" evidence="1">
    <location>
        <begin position="333"/>
        <end position="367"/>
    </location>
</feature>
<evidence type="ECO:0000313" key="3">
    <source>
        <dbReference type="EMBL" id="KAG0022476.1"/>
    </source>
</evidence>
<feature type="compositionally biased region" description="Polar residues" evidence="1">
    <location>
        <begin position="385"/>
        <end position="398"/>
    </location>
</feature>
<evidence type="ECO:0000313" key="4">
    <source>
        <dbReference type="Proteomes" id="UP000703661"/>
    </source>
</evidence>
<evidence type="ECO:0000256" key="1">
    <source>
        <dbReference type="SAM" id="MobiDB-lite"/>
    </source>
</evidence>
<feature type="region of interest" description="Disordered" evidence="1">
    <location>
        <begin position="385"/>
        <end position="454"/>
    </location>
</feature>
<comment type="caution">
    <text evidence="3">The sequence shown here is derived from an EMBL/GenBank/DDBJ whole genome shotgun (WGS) entry which is preliminary data.</text>
</comment>
<proteinExistence type="predicted"/>
<accession>A0A9P6T3S2</accession>
<dbReference type="Proteomes" id="UP000703661">
    <property type="component" value="Unassembled WGS sequence"/>
</dbReference>
<dbReference type="AlphaFoldDB" id="A0A9P6T3S2"/>
<reference evidence="3" key="1">
    <citation type="journal article" date="2020" name="Fungal Divers.">
        <title>Resolving the Mortierellaceae phylogeny through synthesis of multi-gene phylogenetics and phylogenomics.</title>
        <authorList>
            <person name="Vandepol N."/>
            <person name="Liber J."/>
            <person name="Desiro A."/>
            <person name="Na H."/>
            <person name="Kennedy M."/>
            <person name="Barry K."/>
            <person name="Grigoriev I.V."/>
            <person name="Miller A.N."/>
            <person name="O'Donnell K."/>
            <person name="Stajich J.E."/>
            <person name="Bonito G."/>
        </authorList>
    </citation>
    <scope>NUCLEOTIDE SEQUENCE</scope>
    <source>
        <strain evidence="3">NRRL 2769</strain>
    </source>
</reference>
<sequence length="597" mass="64941">MKKLAIVLVEDTHQETKPDTVEYMPGDTIAGNLNEYQYAPWTDVRNEIPKNYRHGIVKYTLFATISSKTFLGGMQEVKANYVVQVKDLVNCMIQPYSEPVSVNGSSNTKPDSDKPKNLASATVQLARSAYLKGQSLHLSINMAHPRSIQRDPGCWIQLLRKESYNAGKEVKEYSHVVASATYAVNIDSGTNTGTILADLTIPDKAIPSMTTTKIVSIQYYIVILFDMRPRTGFMERRSRRTVNKKLRSKLLDAPGGFEVEIPIVIGTVSDIHHQHRRSPFSRDVASITTAASNLSISDASNTMASPLSLSPTSSHDTHTGYATLPVAYGRQASEPSYRSLTSTTNDFANRSRTLPSHQSSPATNLTYSKPLPSLPSMFINTSPDYVGSSSAHPSQPIHSISGPSMPLMSSSSSSSSSSPHSTYSSVPPLSRPVPNPSDGTSMYGPNGYPREKVPDPVQRHINIQPPLSFHLPSPTAPQAVDLGLGPSSPGVYNHRFSLIMATQGSSNVDGESTAGYFQYQPPQPPRSGAASGSEHNPLQLQQQTSFIPESSASSRDPQQSTLSSSDDIEHERHSAPAYTQIAQSSGTEPYTTDHNKY</sequence>
<feature type="region of interest" description="Disordered" evidence="1">
    <location>
        <begin position="332"/>
        <end position="371"/>
    </location>
</feature>